<dbReference type="PANTHER" id="PTHR15052:SF2">
    <property type="entry name" value="GENERAL TRANSCRIPTION FACTOR 3C POLYPEPTIDE 2"/>
    <property type="match status" value="1"/>
</dbReference>
<evidence type="ECO:0008006" key="6">
    <source>
        <dbReference type="Google" id="ProtNLM"/>
    </source>
</evidence>
<dbReference type="SUPFAM" id="SSF50978">
    <property type="entry name" value="WD40 repeat-like"/>
    <property type="match status" value="1"/>
</dbReference>
<proteinExistence type="predicted"/>
<dbReference type="InterPro" id="IPR036322">
    <property type="entry name" value="WD40_repeat_dom_sf"/>
</dbReference>
<dbReference type="AlphaFoldDB" id="A0A367KLL8"/>
<evidence type="ECO:0000256" key="1">
    <source>
        <dbReference type="ARBA" id="ARBA00004123"/>
    </source>
</evidence>
<protein>
    <recommendedName>
        <fullName evidence="6">Transcription factor IIIC 90kDa subunit N-terminal domain-containing protein</fullName>
    </recommendedName>
</protein>
<evidence type="ECO:0000256" key="3">
    <source>
        <dbReference type="ARBA" id="ARBA00023242"/>
    </source>
</evidence>
<dbReference type="Gene3D" id="2.130.10.10">
    <property type="entry name" value="YVTN repeat-like/Quinoprotein amine dehydrogenase"/>
    <property type="match status" value="1"/>
</dbReference>
<comment type="caution">
    <text evidence="4">The sequence shown here is derived from an EMBL/GenBank/DDBJ whole genome shotgun (WGS) entry which is preliminary data.</text>
</comment>
<evidence type="ECO:0000313" key="5">
    <source>
        <dbReference type="Proteomes" id="UP000253551"/>
    </source>
</evidence>
<organism evidence="4 5">
    <name type="scientific">Rhizopus stolonifer</name>
    <name type="common">Rhizopus nigricans</name>
    <dbReference type="NCBI Taxonomy" id="4846"/>
    <lineage>
        <taxon>Eukaryota</taxon>
        <taxon>Fungi</taxon>
        <taxon>Fungi incertae sedis</taxon>
        <taxon>Mucoromycota</taxon>
        <taxon>Mucoromycotina</taxon>
        <taxon>Mucoromycetes</taxon>
        <taxon>Mucorales</taxon>
        <taxon>Mucorineae</taxon>
        <taxon>Rhizopodaceae</taxon>
        <taxon>Rhizopus</taxon>
    </lineage>
</organism>
<name>A0A367KLL8_RHIST</name>
<dbReference type="OrthoDB" id="4703at2759"/>
<comment type="subcellular location">
    <subcellularLocation>
        <location evidence="1">Nucleus</location>
    </subcellularLocation>
</comment>
<dbReference type="STRING" id="4846.A0A367KLL8"/>
<evidence type="ECO:0000313" key="4">
    <source>
        <dbReference type="EMBL" id="RCI03096.1"/>
    </source>
</evidence>
<gene>
    <name evidence="4" type="ORF">CU098_011361</name>
</gene>
<keyword evidence="3" id="KW-0539">Nucleus</keyword>
<keyword evidence="5" id="KW-1185">Reference proteome</keyword>
<dbReference type="GO" id="GO:0006383">
    <property type="term" value="P:transcription by RNA polymerase III"/>
    <property type="evidence" value="ECO:0007669"/>
    <property type="project" value="TreeGrafter"/>
</dbReference>
<sequence>MNEYSKIVDTLSIEEEEWEKITCKLKVHTLSNDNDTKPVFAINTGGPIWALDFVPKTDVDSNQYLALGGYKLTNEQHVLDEITNYRNAIQIWNYSGKKRRKPKLDMCILYEFGIIADMKWCPSQFYKVDNTLGLLAVLVGDGSIHILVVPHPDRIRTEMSLEQDDTVHRNVFILVVVKKPRLLLKLPRTYHLCLSWSQGLLACGTLLGHIVVWDIFRSLHFQTPMIHIQIPEADRSSVRNISWVSQLGQRFILSIDIAGSVYTHDLNDPYFGHQVMRLRSACAPLVVFNNNPPSFFFGDNDGDSRLNTSIIIKQSMSVALSDFGHIWSLSFCQSCETIASSSSTGTVMTKSCANCVGQFRKKKERENGDLLYQLSYDNGTFHYSKGAKNHSPVDQQDFHRLFIDPIVALHKVTWNPNEAACKWIASGGKAGLCRLEFLGKI</sequence>
<evidence type="ECO:0000256" key="2">
    <source>
        <dbReference type="ARBA" id="ARBA00023163"/>
    </source>
</evidence>
<dbReference type="PANTHER" id="PTHR15052">
    <property type="entry name" value="RNA POLYMERASE III TRANSCRIPTION INITIATION FACTOR COMPLEX SUBUNIT"/>
    <property type="match status" value="1"/>
</dbReference>
<dbReference type="InterPro" id="IPR015943">
    <property type="entry name" value="WD40/YVTN_repeat-like_dom_sf"/>
</dbReference>
<dbReference type="EMBL" id="PJQM01001147">
    <property type="protein sequence ID" value="RCI03096.1"/>
    <property type="molecule type" value="Genomic_DNA"/>
</dbReference>
<dbReference type="Proteomes" id="UP000253551">
    <property type="component" value="Unassembled WGS sequence"/>
</dbReference>
<keyword evidence="2" id="KW-0804">Transcription</keyword>
<reference evidence="4 5" key="1">
    <citation type="journal article" date="2018" name="G3 (Bethesda)">
        <title>Phylogenetic and Phylogenomic Definition of Rhizopus Species.</title>
        <authorList>
            <person name="Gryganskyi A.P."/>
            <person name="Golan J."/>
            <person name="Dolatabadi S."/>
            <person name="Mondo S."/>
            <person name="Robb S."/>
            <person name="Idnurm A."/>
            <person name="Muszewska A."/>
            <person name="Steczkiewicz K."/>
            <person name="Masonjones S."/>
            <person name="Liao H.L."/>
            <person name="Gajdeczka M.T."/>
            <person name="Anike F."/>
            <person name="Vuek A."/>
            <person name="Anishchenko I.M."/>
            <person name="Voigt K."/>
            <person name="de Hoog G.S."/>
            <person name="Smith M.E."/>
            <person name="Heitman J."/>
            <person name="Vilgalys R."/>
            <person name="Stajich J.E."/>
        </authorList>
    </citation>
    <scope>NUCLEOTIDE SEQUENCE [LARGE SCALE GENOMIC DNA]</scope>
    <source>
        <strain evidence="4 5">LSU 92-RS-03</strain>
    </source>
</reference>
<accession>A0A367KLL8</accession>
<dbReference type="GO" id="GO:0005634">
    <property type="term" value="C:nucleus"/>
    <property type="evidence" value="ECO:0007669"/>
    <property type="project" value="UniProtKB-SubCell"/>
</dbReference>
<dbReference type="InterPro" id="IPR052416">
    <property type="entry name" value="GTF3C_component"/>
</dbReference>
<dbReference type="GO" id="GO:0000127">
    <property type="term" value="C:transcription factor TFIIIC complex"/>
    <property type="evidence" value="ECO:0007669"/>
    <property type="project" value="TreeGrafter"/>
</dbReference>